<organism evidence="1 2">
    <name type="scientific">Cylindrospermopsis raciborskii CENA302</name>
    <dbReference type="NCBI Taxonomy" id="1170768"/>
    <lineage>
        <taxon>Bacteria</taxon>
        <taxon>Bacillati</taxon>
        <taxon>Cyanobacteriota</taxon>
        <taxon>Cyanophyceae</taxon>
        <taxon>Nostocales</taxon>
        <taxon>Aphanizomenonaceae</taxon>
        <taxon>Cylindrospermopsis</taxon>
    </lineage>
</organism>
<proteinExistence type="predicted"/>
<dbReference type="RefSeq" id="WP_218670052.1">
    <property type="nucleotide sequence ID" value="NZ_MTPU01000022.1"/>
</dbReference>
<protein>
    <submittedName>
        <fullName evidence="1">Uncharacterized protein</fullName>
    </submittedName>
</protein>
<evidence type="ECO:0000313" key="1">
    <source>
        <dbReference type="EMBL" id="OPH10517.1"/>
    </source>
</evidence>
<gene>
    <name evidence="1" type="ORF">CENA302_05285</name>
</gene>
<name>A0A9Q5QYI1_9CYAN</name>
<sequence>KAEIIGFLPQKGGIELNRSHLQSINILLKDLISSSNPSPVLSHWLQGSFKDWVPQPSLLQRIQDLNSGEIRDPN</sequence>
<feature type="non-terminal residue" evidence="1">
    <location>
        <position position="1"/>
    </location>
</feature>
<comment type="caution">
    <text evidence="1">The sequence shown here is derived from an EMBL/GenBank/DDBJ whole genome shotgun (WGS) entry which is preliminary data.</text>
</comment>
<evidence type="ECO:0000313" key="2">
    <source>
        <dbReference type="Proteomes" id="UP000190056"/>
    </source>
</evidence>
<reference evidence="1 2" key="1">
    <citation type="submission" date="2017-01" db="EMBL/GenBank/DDBJ databases">
        <authorList>
            <person name="Abreu V.A."/>
            <person name="Popin R.V."/>
            <person name="Rigonato J."/>
            <person name="Andreote A.P."/>
            <person name="Schaker P.C."/>
            <person name="Hoff-Risseti C."/>
            <person name="Alvarenga D.O."/>
            <person name="Varani A.M."/>
            <person name="Fiore M.F."/>
        </authorList>
    </citation>
    <scope>NUCLEOTIDE SEQUENCE [LARGE SCALE GENOMIC DNA]</scope>
    <source>
        <strain evidence="1 2">CENA302</strain>
    </source>
</reference>
<dbReference type="EMBL" id="MTPU01000022">
    <property type="protein sequence ID" value="OPH10517.1"/>
    <property type="molecule type" value="Genomic_DNA"/>
</dbReference>
<dbReference type="AlphaFoldDB" id="A0A9Q5QYI1"/>
<dbReference type="Proteomes" id="UP000190056">
    <property type="component" value="Unassembled WGS sequence"/>
</dbReference>
<accession>A0A9Q5QYI1</accession>